<dbReference type="Proteomes" id="UP001488805">
    <property type="component" value="Unassembled WGS sequence"/>
</dbReference>
<dbReference type="AlphaFoldDB" id="A0AAW1FME2"/>
<feature type="compositionally biased region" description="Pro residues" evidence="1">
    <location>
        <begin position="268"/>
        <end position="280"/>
    </location>
</feature>
<proteinExistence type="predicted"/>
<organism evidence="2 3">
    <name type="scientific">Zoarces viviparus</name>
    <name type="common">Viviparous eelpout</name>
    <name type="synonym">Blennius viviparus</name>
    <dbReference type="NCBI Taxonomy" id="48416"/>
    <lineage>
        <taxon>Eukaryota</taxon>
        <taxon>Metazoa</taxon>
        <taxon>Chordata</taxon>
        <taxon>Craniata</taxon>
        <taxon>Vertebrata</taxon>
        <taxon>Euteleostomi</taxon>
        <taxon>Actinopterygii</taxon>
        <taxon>Neopterygii</taxon>
        <taxon>Teleostei</taxon>
        <taxon>Neoteleostei</taxon>
        <taxon>Acanthomorphata</taxon>
        <taxon>Eupercaria</taxon>
        <taxon>Perciformes</taxon>
        <taxon>Cottioidei</taxon>
        <taxon>Zoarcales</taxon>
        <taxon>Zoarcidae</taxon>
        <taxon>Zoarcinae</taxon>
        <taxon>Zoarces</taxon>
    </lineage>
</organism>
<reference evidence="2 3" key="1">
    <citation type="journal article" date="2024" name="Genome Biol. Evol.">
        <title>Chromosome-level genome assembly of the viviparous eelpout Zoarces viviparus.</title>
        <authorList>
            <person name="Fuhrmann N."/>
            <person name="Brasseur M.V."/>
            <person name="Bakowski C.E."/>
            <person name="Podsiadlowski L."/>
            <person name="Prost S."/>
            <person name="Krehenwinkel H."/>
            <person name="Mayer C."/>
        </authorList>
    </citation>
    <scope>NUCLEOTIDE SEQUENCE [LARGE SCALE GENOMIC DNA]</scope>
    <source>
        <strain evidence="2">NO-MEL_2022_Ind0_liver</strain>
    </source>
</reference>
<keyword evidence="3" id="KW-1185">Reference proteome</keyword>
<dbReference type="EMBL" id="JBCEZU010000045">
    <property type="protein sequence ID" value="KAK9535957.1"/>
    <property type="molecule type" value="Genomic_DNA"/>
</dbReference>
<accession>A0AAW1FME2</accession>
<feature type="region of interest" description="Disordered" evidence="1">
    <location>
        <begin position="221"/>
        <end position="280"/>
    </location>
</feature>
<sequence>MVSATLAGLPESTWAIERPTGAGWVDMVSAYSPPLIPDTNAVATVEHTARSTPSCLSADWHGGDRGLCTSSRALDITLSSLARFLRPPALLLSTFLLLCAEGPAAVLPPVGFQFEGAPFSSTNKWRGFIVRGDFSGALSPGVLHWHLGLSCDQASSTQMTPVTPDVARLYWLQRAARRTKPRPAFGPERGPDGPTRNCLVGPILVLPILWVITCRIPLVRTSSKSAARRQPRRPARSPREWDPTGTVAEEIREKGPARVQSRRHRPPDPIPSTGPPSTRP</sequence>
<protein>
    <submittedName>
        <fullName evidence="2">Uncharacterized protein</fullName>
    </submittedName>
</protein>
<evidence type="ECO:0000313" key="3">
    <source>
        <dbReference type="Proteomes" id="UP001488805"/>
    </source>
</evidence>
<evidence type="ECO:0000256" key="1">
    <source>
        <dbReference type="SAM" id="MobiDB-lite"/>
    </source>
</evidence>
<feature type="compositionally biased region" description="Basic residues" evidence="1">
    <location>
        <begin position="226"/>
        <end position="236"/>
    </location>
</feature>
<comment type="caution">
    <text evidence="2">The sequence shown here is derived from an EMBL/GenBank/DDBJ whole genome shotgun (WGS) entry which is preliminary data.</text>
</comment>
<evidence type="ECO:0000313" key="2">
    <source>
        <dbReference type="EMBL" id="KAK9535957.1"/>
    </source>
</evidence>
<gene>
    <name evidence="2" type="ORF">VZT92_005786</name>
</gene>
<name>A0AAW1FME2_ZOAVI</name>